<dbReference type="CDD" id="cd00063">
    <property type="entry name" value="FN3"/>
    <property type="match status" value="15"/>
</dbReference>
<evidence type="ECO:0000256" key="8">
    <source>
        <dbReference type="ARBA" id="ARBA00023180"/>
    </source>
</evidence>
<dbReference type="PANTHER" id="PTHR46957">
    <property type="entry name" value="CYTOKINE RECEPTOR"/>
    <property type="match status" value="1"/>
</dbReference>
<gene>
    <name evidence="13" type="primary">PTPRQ</name>
</gene>
<dbReference type="Ensembl" id="ENSECRT00000014968.1">
    <property type="protein sequence ID" value="ENSECRP00000014709.1"/>
    <property type="gene ID" value="ENSECRG00000009623.1"/>
</dbReference>
<protein>
    <submittedName>
        <fullName evidence="13">Protein tyrosine phosphatase receptor type Q</fullName>
    </submittedName>
</protein>
<proteinExistence type="predicted"/>
<evidence type="ECO:0000256" key="3">
    <source>
        <dbReference type="ARBA" id="ARBA00022729"/>
    </source>
</evidence>
<dbReference type="SMART" id="SM00194">
    <property type="entry name" value="PTPc"/>
    <property type="match status" value="1"/>
</dbReference>
<dbReference type="FunFam" id="2.60.40.10:FF:001431">
    <property type="entry name" value="phosphatidylinositol phosphatase PTPRQ isoform X1"/>
    <property type="match status" value="1"/>
</dbReference>
<evidence type="ECO:0000259" key="10">
    <source>
        <dbReference type="PROSITE" id="PS50055"/>
    </source>
</evidence>
<dbReference type="InterPro" id="IPR016130">
    <property type="entry name" value="Tyr_Pase_AS"/>
</dbReference>
<dbReference type="GO" id="GO:0004725">
    <property type="term" value="F:protein tyrosine phosphatase activity"/>
    <property type="evidence" value="ECO:0007669"/>
    <property type="project" value="InterPro"/>
</dbReference>
<dbReference type="FunFam" id="3.90.190.10:FF:000041">
    <property type="entry name" value="phosphatidylinositol phosphatase PTPRQ isoform X1"/>
    <property type="match status" value="1"/>
</dbReference>
<feature type="domain" description="Fibronectin type-III" evidence="12">
    <location>
        <begin position="969"/>
        <end position="1065"/>
    </location>
</feature>
<dbReference type="PROSITE" id="PS50853">
    <property type="entry name" value="FN3"/>
    <property type="match status" value="15"/>
</dbReference>
<feature type="transmembrane region" description="Helical" evidence="9">
    <location>
        <begin position="1869"/>
        <end position="1891"/>
    </location>
</feature>
<feature type="domain" description="Fibronectin type-III" evidence="12">
    <location>
        <begin position="780"/>
        <end position="870"/>
    </location>
</feature>
<dbReference type="SUPFAM" id="SSF49265">
    <property type="entry name" value="Fibronectin type III"/>
    <property type="match status" value="9"/>
</dbReference>
<evidence type="ECO:0000256" key="5">
    <source>
        <dbReference type="ARBA" id="ARBA00022912"/>
    </source>
</evidence>
<keyword evidence="4" id="KW-0378">Hydrolase</keyword>
<keyword evidence="5" id="KW-0904">Protein phosphatase</keyword>
<dbReference type="Proteomes" id="UP000694620">
    <property type="component" value="Chromosome 1"/>
</dbReference>
<reference evidence="13" key="2">
    <citation type="submission" date="2025-08" db="UniProtKB">
        <authorList>
            <consortium name="Ensembl"/>
        </authorList>
    </citation>
    <scope>IDENTIFICATION</scope>
</reference>
<evidence type="ECO:0000256" key="7">
    <source>
        <dbReference type="ARBA" id="ARBA00023136"/>
    </source>
</evidence>
<keyword evidence="3" id="KW-0732">Signal</keyword>
<dbReference type="SMART" id="SM00404">
    <property type="entry name" value="PTPc_motif"/>
    <property type="match status" value="1"/>
</dbReference>
<comment type="subcellular location">
    <subcellularLocation>
        <location evidence="1">Membrane</location>
        <topology evidence="1">Single-pass membrane protein</topology>
    </subcellularLocation>
</comment>
<dbReference type="CDD" id="cd14616">
    <property type="entry name" value="R-PTPc-Q"/>
    <property type="match status" value="1"/>
</dbReference>
<keyword evidence="7 9" id="KW-0472">Membrane</keyword>
<accession>A0A8C4SHG1</accession>
<feature type="domain" description="Fibronectin type-III" evidence="12">
    <location>
        <begin position="589"/>
        <end position="681"/>
    </location>
</feature>
<dbReference type="InterPro" id="IPR003595">
    <property type="entry name" value="Tyr_Pase_cat"/>
</dbReference>
<evidence type="ECO:0000313" key="13">
    <source>
        <dbReference type="Ensembl" id="ENSECRP00000014709.1"/>
    </source>
</evidence>
<dbReference type="PANTHER" id="PTHR46957:SF1">
    <property type="entry name" value="PHOSPHATIDYLINOSITOL PHOSPHATASE PTPRQ"/>
    <property type="match status" value="1"/>
</dbReference>
<dbReference type="InterPro" id="IPR029021">
    <property type="entry name" value="Prot-tyrosine_phosphatase-like"/>
</dbReference>
<feature type="domain" description="Fibronectin type-III" evidence="12">
    <location>
        <begin position="1070"/>
        <end position="1161"/>
    </location>
</feature>
<dbReference type="GeneTree" id="ENSGT00940000159215"/>
<dbReference type="InterPro" id="IPR003961">
    <property type="entry name" value="FN3_dom"/>
</dbReference>
<dbReference type="FunFam" id="2.60.40.10:FF:001645">
    <property type="entry name" value="Protein tyrosine phosphatase, receptor type Q"/>
    <property type="match status" value="1"/>
</dbReference>
<reference evidence="13" key="1">
    <citation type="submission" date="2021-06" db="EMBL/GenBank/DDBJ databases">
        <authorList>
            <consortium name="Wellcome Sanger Institute Data Sharing"/>
        </authorList>
    </citation>
    <scope>NUCLEOTIDE SEQUENCE [LARGE SCALE GENOMIC DNA]</scope>
</reference>
<feature type="domain" description="Tyrosine specific protein phosphatases" evidence="11">
    <location>
        <begin position="2133"/>
        <end position="2204"/>
    </location>
</feature>
<evidence type="ECO:0000259" key="11">
    <source>
        <dbReference type="PROSITE" id="PS50056"/>
    </source>
</evidence>
<feature type="domain" description="Fibronectin type-III" evidence="12">
    <location>
        <begin position="686"/>
        <end position="775"/>
    </location>
</feature>
<keyword evidence="2 9" id="KW-0812">Transmembrane</keyword>
<dbReference type="InterPro" id="IPR000242">
    <property type="entry name" value="PTP_cat"/>
</dbReference>
<evidence type="ECO:0000313" key="14">
    <source>
        <dbReference type="Proteomes" id="UP000694620"/>
    </source>
</evidence>
<dbReference type="FunFam" id="2.60.40.10:FF:000478">
    <property type="entry name" value="Protein tyrosine phosphatase, receptor type Q"/>
    <property type="match status" value="3"/>
</dbReference>
<feature type="domain" description="Fibronectin type-III" evidence="12">
    <location>
        <begin position="1614"/>
        <end position="1714"/>
    </location>
</feature>
<feature type="domain" description="Fibronectin type-III" evidence="12">
    <location>
        <begin position="355"/>
        <end position="443"/>
    </location>
</feature>
<dbReference type="InterPro" id="IPR000387">
    <property type="entry name" value="Tyr_Pase_dom"/>
</dbReference>
<dbReference type="GO" id="GO:0016020">
    <property type="term" value="C:membrane"/>
    <property type="evidence" value="ECO:0007669"/>
    <property type="project" value="UniProtKB-SubCell"/>
</dbReference>
<dbReference type="Pfam" id="PF00102">
    <property type="entry name" value="Y_phosphatase"/>
    <property type="match status" value="1"/>
</dbReference>
<evidence type="ECO:0000256" key="4">
    <source>
        <dbReference type="ARBA" id="ARBA00022801"/>
    </source>
</evidence>
<feature type="domain" description="Fibronectin type-III" evidence="12">
    <location>
        <begin position="1355"/>
        <end position="1441"/>
    </location>
</feature>
<feature type="domain" description="Fibronectin type-III" evidence="12">
    <location>
        <begin position="26"/>
        <end position="114"/>
    </location>
</feature>
<evidence type="ECO:0000259" key="12">
    <source>
        <dbReference type="PROSITE" id="PS50853"/>
    </source>
</evidence>
<keyword evidence="8" id="KW-0325">Glycoprotein</keyword>
<dbReference type="GO" id="GO:0043235">
    <property type="term" value="C:receptor complex"/>
    <property type="evidence" value="ECO:0007669"/>
    <property type="project" value="TreeGrafter"/>
</dbReference>
<name>A0A8C4SHG1_ERPCA</name>
<reference evidence="13" key="3">
    <citation type="submission" date="2025-09" db="UniProtKB">
        <authorList>
            <consortium name="Ensembl"/>
        </authorList>
    </citation>
    <scope>IDENTIFICATION</scope>
</reference>
<dbReference type="InterPro" id="IPR013783">
    <property type="entry name" value="Ig-like_fold"/>
</dbReference>
<dbReference type="PROSITE" id="PS00383">
    <property type="entry name" value="TYR_PHOSPHATASE_1"/>
    <property type="match status" value="1"/>
</dbReference>
<feature type="domain" description="Fibronectin type-III" evidence="12">
    <location>
        <begin position="446"/>
        <end position="542"/>
    </location>
</feature>
<dbReference type="Gene3D" id="3.90.190.10">
    <property type="entry name" value="Protein tyrosine phosphatase superfamily"/>
    <property type="match status" value="1"/>
</dbReference>
<keyword evidence="14" id="KW-1185">Reference proteome</keyword>
<dbReference type="SUPFAM" id="SSF52799">
    <property type="entry name" value="(Phosphotyrosine protein) phosphatases II"/>
    <property type="match status" value="1"/>
</dbReference>
<feature type="domain" description="Fibronectin type-III" evidence="12">
    <location>
        <begin position="875"/>
        <end position="964"/>
    </location>
</feature>
<dbReference type="InterPro" id="IPR036116">
    <property type="entry name" value="FN3_sf"/>
</dbReference>
<feature type="domain" description="Fibronectin type-III" evidence="12">
    <location>
        <begin position="1258"/>
        <end position="1351"/>
    </location>
</feature>
<sequence>MQAFEATQAPSSDYKITSCLKKGPELPRKLAYFVNVTSNSFSVHWIAPPGHVDRYHVVVSPSRGDVIVKDLGSNRIQATVTNAVPGQNYTITVSAVSSSSFSSHVVKYVTTYETPPSQPLNVEGEGVGSTAILFSWTPSQFLNGEIISHVIHFREVCPWPETSFKEVLSYSSSPEYLLSNLNAGSTYEIKVAAQNSAGTGNFSYPIFFKTDDYAPGQVSNLIAFTYNHTTVNVKWFLPKRPNGRITKFVVNTKLARSGQLVKSIEISADEVLKDGVPECFVSIILTIFSPITSTSSLPVSAMPFGFAWSVPISVVVDQLKPYTSYVFEVFPHTKDYEGQVSTALVRMPESVPEDAPQNPAKGNITSKSFSVFWDSPTIVTGKFSYKVELYGPSGRIFENITRDLRFSYFGLTPYTMYTVFVGAETVAGLGPKSNISIFTPAEAPGPVSDLKAKSVGSTSVTLSWKTPLQQNGIIIQYKILVLKMNQGTVVQNISINIGSPVFIGLHHLHTITSDDHGVHEGSGPPKIHHQLLETTTFQTSDLSVEEMSYIVTNLLPYTDYTFNVSASTAVGEGPQASIAVKTKEQVPGSVQDVTYQNITSSSVLVFWKAPYRPNGRITHYTVYGMDLFTNEAFQKTTNETSIILSGLKKYGLYKLRVAASTAAGESSLSEQDDMFVRTLEDEPESPPQNITVKNVTATSANLHWSPPDKPNGIIQYYEAIYVSKTGMFKLNTSGTNIILQNLKPYTVYNFSVKAYTRYGHGNQSSSVFTVLTDESVPDSAPENITFKVLSSTTIQILFLPPRLPNGIIRKYTIFLTPQNETVLQIVNTTFLTNNITGLRKYTNYTIQLSASTSKGEGVRSKNITILTGEDVPSSPPRALSVKHMPDSVVKLSWKPPLHPNGEIKYYTIHVWSETKEIVQNVSNMSVLLDDLESNSEYHAYVTSSTRLGDGGVKSEAVVFHTSEGAPADPPGNLSYVNISSTSIEVLWMPPSKPNGIIQFYTVYYSNSSGNIYNIDFENVNENQTYSTIINDMMKYSYYNLWMTASTALGDGNQTSTILAVHTDEDVPDDTVQNLIYQNVSSTAVNISWLPPTSPNGKVFYFVSLWKPGMSTFLMNSTSTKMHITIEDLEKYTDYILKVTPATGAGFLENSTVSLQFKTDEDAPGTPPKFIKYKNLTASSIELFWEPPDQTNGIITSYDINFQGPAKSHTFSTANMSHVLFNLIPYTLYNVSISARTRKGSGPLTTQLVHTDETEPSAPPQNLSVVSYTAESVWLKWNPSLKPNGFVQVYSFEIFNNQSQLVSYQNFSAQFTEANLTGLQPFSQYQISVSAFTRVGNGNLFSNTVSFTTKQSVPDIVQNLLCSGTSWQSVLVQWDAPAKPNGVITHYVVQFGSEIMEFEPTDRVHTFRDLLANSSYTYYVMASTVVGRGKRLSCVAKTLQESVPSAPLNVKVKTIQPTNVTLGWTRPEQVPGNLLNYQIVGQMLSLLCNDWIRKECLEKEVNQFAYGDGNELEATVYSLMKFRDYRFTVAATTSAGYGNSSEWVYTKTEVGGKAQLISYSFSQHNIFILLNMHCNMICFLSNTNFLVKLFTYLHSRYRNICFLLSFFPFSEPKDPPKNISFQKLPEDVTKVYITFSPPSEPNGNIIMYQATVEKDGDFSTQTHNLQIVENKNQSLTAVIEGLKGGYTYRISVYAVNGAGSGPKIHLNITTDIQAPPQPNKKPEAFEQNGALLISSTTITIKMPQCFFSDAHGPIRHIQVIVSESGGNYITWKEAFFKKPRPYFTNEGFPNPQCSNGRKDPFSDETYTIGAEESCMLPENEQEICNGPLKPGKQYVFKFRATNVKGQYTDSEFSNPVKTLVEGMSDQAVEITLAVTLCVLSIILLVAAIYAFARIRQKQKEGGTYSPRDAEIIDTKFKLDQLITVADLELKEEKLTRPVNKKSFLQHLEELCANNNFKFQEEFSELPKLLQDLATTDADLPWNRSKNRFTNIKPYNNNRVKLMSEPGVPGSDYINASYVSGYLCPNEFIATQGPLPGTVADFWRMIWETRTRTIVMLTQCFEKGRIRCHQYWPEDNKPVTVFGDIVITKLTENVQPDWAVRDLKVERHGDYMVVRHFNFTSWPEHGVPESSTAIIHFVKLIRAIRAHENTTIAVHCSAGVGRTGVFIALDHLLQHVSDHDFVDIYGLVAELRRERMCMVQNLAQYMFLHQCALDLLSSKGNSQSVWFVNYSALEKMDSLDAMEGKQTTFIL</sequence>
<keyword evidence="6 9" id="KW-1133">Transmembrane helix</keyword>
<evidence type="ECO:0000256" key="1">
    <source>
        <dbReference type="ARBA" id="ARBA00004167"/>
    </source>
</evidence>
<dbReference type="PROSITE" id="PS50056">
    <property type="entry name" value="TYR_PHOSPHATASE_2"/>
    <property type="match status" value="1"/>
</dbReference>
<dbReference type="FunFam" id="2.60.40.10:FF:001217">
    <property type="entry name" value="phosphatidylinositol phosphatase PTPRQ isoform X2"/>
    <property type="match status" value="1"/>
</dbReference>
<feature type="domain" description="Fibronectin type-III" evidence="12">
    <location>
        <begin position="115"/>
        <end position="213"/>
    </location>
</feature>
<organism evidence="13 14">
    <name type="scientific">Erpetoichthys calabaricus</name>
    <name type="common">Rope fish</name>
    <name type="synonym">Calamoichthys calabaricus</name>
    <dbReference type="NCBI Taxonomy" id="27687"/>
    <lineage>
        <taxon>Eukaryota</taxon>
        <taxon>Metazoa</taxon>
        <taxon>Chordata</taxon>
        <taxon>Craniata</taxon>
        <taxon>Vertebrata</taxon>
        <taxon>Euteleostomi</taxon>
        <taxon>Actinopterygii</taxon>
        <taxon>Polypteriformes</taxon>
        <taxon>Polypteridae</taxon>
        <taxon>Erpetoichthys</taxon>
    </lineage>
</organism>
<evidence type="ECO:0000256" key="2">
    <source>
        <dbReference type="ARBA" id="ARBA00022692"/>
    </source>
</evidence>
<dbReference type="Gene3D" id="2.60.40.10">
    <property type="entry name" value="Immunoglobulins"/>
    <property type="match status" value="16"/>
</dbReference>
<feature type="domain" description="Tyrosine-protein phosphatase" evidence="10">
    <location>
        <begin position="1957"/>
        <end position="2213"/>
    </location>
</feature>
<dbReference type="PRINTS" id="PR00700">
    <property type="entry name" value="PRTYPHPHTASE"/>
</dbReference>
<feature type="domain" description="Fibronectin type-III" evidence="12">
    <location>
        <begin position="1445"/>
        <end position="1550"/>
    </location>
</feature>
<evidence type="ECO:0000256" key="9">
    <source>
        <dbReference type="SAM" id="Phobius"/>
    </source>
</evidence>
<dbReference type="Pfam" id="PF00041">
    <property type="entry name" value="fn3"/>
    <property type="match status" value="15"/>
</dbReference>
<dbReference type="InterPro" id="IPR050713">
    <property type="entry name" value="RTP_Phos/Ushers"/>
</dbReference>
<evidence type="ECO:0000256" key="6">
    <source>
        <dbReference type="ARBA" id="ARBA00022989"/>
    </source>
</evidence>
<dbReference type="SMART" id="SM00060">
    <property type="entry name" value="FN3"/>
    <property type="match status" value="17"/>
</dbReference>
<feature type="domain" description="Fibronectin type-III" evidence="12">
    <location>
        <begin position="1166"/>
        <end position="1256"/>
    </location>
</feature>
<dbReference type="PROSITE" id="PS50055">
    <property type="entry name" value="TYR_PHOSPHATASE_PTP"/>
    <property type="match status" value="1"/>
</dbReference>